<dbReference type="Pfam" id="PF09669">
    <property type="entry name" value="Phage_pRha"/>
    <property type="match status" value="1"/>
</dbReference>
<dbReference type="Pfam" id="PF03374">
    <property type="entry name" value="ANT"/>
    <property type="match status" value="1"/>
</dbReference>
<evidence type="ECO:0000313" key="2">
    <source>
        <dbReference type="EMBL" id="AHJ63265.1"/>
    </source>
</evidence>
<sequence>MPEAANELTISAGFFTQGGPLTMSSREIAELVEKRHDNVKRTIDSLVAAGLVHPQIEDEPENDALGRARITKVYRVGKRDSYVIVAQLSPEFTARLVDRWQELEAQAQSFDPSKIFENPAVMRGLLLAYTEKVMALEQANAQLTPKAEALDLISASNGSLTITQASKLLSVKVAELTRWMNANRWIYRQNGSWLAYMDQIQNGSLEYKEANYTDRNTGMAVHKPYCHITPKGLAKLAHELGVSAPGGEMH</sequence>
<evidence type="ECO:0000313" key="3">
    <source>
        <dbReference type="Proteomes" id="UP000019438"/>
    </source>
</evidence>
<reference evidence="3" key="1">
    <citation type="submission" date="2012-06" db="EMBL/GenBank/DDBJ databases">
        <title>Genome analysis of multiple Granulibacter bethesdensis isolates demonstrates substantial genome diversity.</title>
        <authorList>
            <person name="Greenberg D.E."/>
            <person name="Porcella S.F."/>
            <person name="Zarember K."/>
            <person name="Zelazny A.M."/>
            <person name="Bruno D."/>
            <person name="Martens C."/>
            <person name="Barbian K.D."/>
            <person name="Jaske E."/>
            <person name="Holland S.M."/>
        </authorList>
    </citation>
    <scope>NUCLEOTIDE SEQUENCE [LARGE SCALE GENOMIC DNA]</scope>
    <source>
        <strain evidence="3">CGDNIH3</strain>
    </source>
</reference>
<feature type="domain" description="Antirepressor protein C-terminal" evidence="1">
    <location>
        <begin position="137"/>
        <end position="240"/>
    </location>
</feature>
<proteinExistence type="predicted"/>
<dbReference type="InterPro" id="IPR014054">
    <property type="entry name" value="Phage_regulatory_Rha"/>
</dbReference>
<accession>A0AAN0VG88</accession>
<dbReference type="InterPro" id="IPR005039">
    <property type="entry name" value="Ant_C"/>
</dbReference>
<dbReference type="Proteomes" id="UP000019438">
    <property type="component" value="Chromosome"/>
</dbReference>
<dbReference type="EMBL" id="CP003181">
    <property type="protein sequence ID" value="AHJ63265.1"/>
    <property type="molecule type" value="Genomic_DNA"/>
</dbReference>
<evidence type="ECO:0000259" key="1">
    <source>
        <dbReference type="Pfam" id="PF03374"/>
    </source>
</evidence>
<protein>
    <submittedName>
        <fullName evidence="2">DNA-binding protein</fullName>
    </submittedName>
</protein>
<organism evidence="2 3">
    <name type="scientific">Granulibacter bethesdensis</name>
    <dbReference type="NCBI Taxonomy" id="364410"/>
    <lineage>
        <taxon>Bacteria</taxon>
        <taxon>Pseudomonadati</taxon>
        <taxon>Pseudomonadota</taxon>
        <taxon>Alphaproteobacteria</taxon>
        <taxon>Acetobacterales</taxon>
        <taxon>Acetobacteraceae</taxon>
        <taxon>Granulibacter</taxon>
    </lineage>
</organism>
<keyword evidence="2" id="KW-0238">DNA-binding</keyword>
<dbReference type="RefSeq" id="WP_025286826.1">
    <property type="nucleotide sequence ID" value="NZ_CP003181.2"/>
</dbReference>
<dbReference type="GO" id="GO:0003677">
    <property type="term" value="F:DNA binding"/>
    <property type="evidence" value="ECO:0007669"/>
    <property type="project" value="UniProtKB-KW"/>
</dbReference>
<dbReference type="KEGG" id="gbc:GbCGDNIH3_7045"/>
<dbReference type="AlphaFoldDB" id="A0AAN0VG88"/>
<gene>
    <name evidence="2" type="ORF">GbCGDNIH3_7045</name>
</gene>
<name>A0AAN0VG88_9PROT</name>